<protein>
    <submittedName>
        <fullName evidence="2">Uncharacterized protein</fullName>
    </submittedName>
</protein>
<keyword evidence="3" id="KW-1185">Reference proteome</keyword>
<dbReference type="EMBL" id="KZ857449">
    <property type="protein sequence ID" value="RDX44493.1"/>
    <property type="molecule type" value="Genomic_DNA"/>
</dbReference>
<dbReference type="AlphaFoldDB" id="A0A371CW35"/>
<reference evidence="2 3" key="1">
    <citation type="journal article" date="2018" name="Biotechnol. Biofuels">
        <title>Integrative visual omics of the white-rot fungus Polyporus brumalis exposes the biotechnological potential of its oxidative enzymes for delignifying raw plant biomass.</title>
        <authorList>
            <person name="Miyauchi S."/>
            <person name="Rancon A."/>
            <person name="Drula E."/>
            <person name="Hage H."/>
            <person name="Chaduli D."/>
            <person name="Favel A."/>
            <person name="Grisel S."/>
            <person name="Henrissat B."/>
            <person name="Herpoel-Gimbert I."/>
            <person name="Ruiz-Duenas F.J."/>
            <person name="Chevret D."/>
            <person name="Hainaut M."/>
            <person name="Lin J."/>
            <person name="Wang M."/>
            <person name="Pangilinan J."/>
            <person name="Lipzen A."/>
            <person name="Lesage-Meessen L."/>
            <person name="Navarro D."/>
            <person name="Riley R."/>
            <person name="Grigoriev I.V."/>
            <person name="Zhou S."/>
            <person name="Raouche S."/>
            <person name="Rosso M.N."/>
        </authorList>
    </citation>
    <scope>NUCLEOTIDE SEQUENCE [LARGE SCALE GENOMIC DNA]</scope>
    <source>
        <strain evidence="2 3">BRFM 1820</strain>
    </source>
</reference>
<sequence>MKLSVRCECDGTWTSVLKGFYPMLLTKVMKIIDSVTGAITVRGPMVIPHPGVHFPLAQVPILTSQCLARHGSDIRDHPSIVLSQTRLTRVLEDMRIYTDGIFDICAARLFHATPSASVRDISHRLLLRVSEALFTLQERATSDSRRIHQRLNPRKHIRVVSPRQTTFVCRRGHSRDSGLLRGYSAHQQPHRRTRTSELDAPRNRANSRAAARLAFCAASRTP</sequence>
<evidence type="ECO:0000313" key="2">
    <source>
        <dbReference type="EMBL" id="RDX44493.1"/>
    </source>
</evidence>
<gene>
    <name evidence="2" type="ORF">OH76DRAFT_1095433</name>
</gene>
<name>A0A371CW35_9APHY</name>
<evidence type="ECO:0000256" key="1">
    <source>
        <dbReference type="SAM" id="MobiDB-lite"/>
    </source>
</evidence>
<dbReference type="Proteomes" id="UP000256964">
    <property type="component" value="Unassembled WGS sequence"/>
</dbReference>
<evidence type="ECO:0000313" key="3">
    <source>
        <dbReference type="Proteomes" id="UP000256964"/>
    </source>
</evidence>
<proteinExistence type="predicted"/>
<accession>A0A371CW35</accession>
<feature type="region of interest" description="Disordered" evidence="1">
    <location>
        <begin position="178"/>
        <end position="204"/>
    </location>
</feature>
<organism evidence="2 3">
    <name type="scientific">Lentinus brumalis</name>
    <dbReference type="NCBI Taxonomy" id="2498619"/>
    <lineage>
        <taxon>Eukaryota</taxon>
        <taxon>Fungi</taxon>
        <taxon>Dikarya</taxon>
        <taxon>Basidiomycota</taxon>
        <taxon>Agaricomycotina</taxon>
        <taxon>Agaricomycetes</taxon>
        <taxon>Polyporales</taxon>
        <taxon>Polyporaceae</taxon>
        <taxon>Lentinus</taxon>
    </lineage>
</organism>